<organism evidence="1 2">
    <name type="scientific">Undibacterium flavidum</name>
    <dbReference type="NCBI Taxonomy" id="2762297"/>
    <lineage>
        <taxon>Bacteria</taxon>
        <taxon>Pseudomonadati</taxon>
        <taxon>Pseudomonadota</taxon>
        <taxon>Betaproteobacteria</taxon>
        <taxon>Burkholderiales</taxon>
        <taxon>Oxalobacteraceae</taxon>
        <taxon>Undibacterium</taxon>
    </lineage>
</organism>
<evidence type="ECO:0000313" key="2">
    <source>
        <dbReference type="Proteomes" id="UP000624279"/>
    </source>
</evidence>
<dbReference type="RefSeq" id="WP_186941276.1">
    <property type="nucleotide sequence ID" value="NZ_JACOGA010000005.1"/>
</dbReference>
<gene>
    <name evidence="1" type="ORF">H8K55_06540</name>
</gene>
<dbReference type="Proteomes" id="UP000624279">
    <property type="component" value="Unassembled WGS sequence"/>
</dbReference>
<sequence>MYKDHKYYGIMPDFLSLIEAKSNCRFVYYYVPKNRQENLFESGKADLLIATVRTAKRDKSGTFISLFQLRATVISIEDQHAVIQSVQDLLSRNDLRLVVVRAYDYGPAYQSILEEMNRLGRLTIEPDPVSAARTMLNNPRYVTIMAPTLFFGVVQTEALLKPLSGKLRYDKLDELPWTASGIYISNSSLQANDHNYLKAVLEKYAATDAVWKSYLSLYPPEVVKIALRQREAAQ</sequence>
<name>A0ABR6Y9D1_9BURK</name>
<accession>A0ABR6Y9D1</accession>
<evidence type="ECO:0008006" key="3">
    <source>
        <dbReference type="Google" id="ProtNLM"/>
    </source>
</evidence>
<comment type="caution">
    <text evidence="1">The sequence shown here is derived from an EMBL/GenBank/DDBJ whole genome shotgun (WGS) entry which is preliminary data.</text>
</comment>
<dbReference type="Gene3D" id="3.40.190.10">
    <property type="entry name" value="Periplasmic binding protein-like II"/>
    <property type="match status" value="2"/>
</dbReference>
<dbReference type="EMBL" id="JACOGA010000005">
    <property type="protein sequence ID" value="MBC3873237.1"/>
    <property type="molecule type" value="Genomic_DNA"/>
</dbReference>
<proteinExistence type="predicted"/>
<protein>
    <recommendedName>
        <fullName evidence="3">Solute-binding protein family 3/N-terminal domain-containing protein</fullName>
    </recommendedName>
</protein>
<evidence type="ECO:0000313" key="1">
    <source>
        <dbReference type="EMBL" id="MBC3873237.1"/>
    </source>
</evidence>
<keyword evidence="2" id="KW-1185">Reference proteome</keyword>
<reference evidence="1 2" key="1">
    <citation type="submission" date="2020-08" db="EMBL/GenBank/DDBJ databases">
        <title>Novel species isolated from subtropical streams in China.</title>
        <authorList>
            <person name="Lu H."/>
        </authorList>
    </citation>
    <scope>NUCLEOTIDE SEQUENCE [LARGE SCALE GENOMIC DNA]</scope>
    <source>
        <strain evidence="1 2">LX15W</strain>
    </source>
</reference>
<dbReference type="SUPFAM" id="SSF53850">
    <property type="entry name" value="Periplasmic binding protein-like II"/>
    <property type="match status" value="1"/>
</dbReference>